<gene>
    <name evidence="1" type="ORF">TNIN_481891</name>
</gene>
<dbReference type="AlphaFoldDB" id="A0A8X6WXW3"/>
<proteinExistence type="predicted"/>
<protein>
    <submittedName>
        <fullName evidence="1">Uncharacterized protein</fullName>
    </submittedName>
</protein>
<name>A0A8X6WXW3_9ARAC</name>
<organism evidence="1 2">
    <name type="scientific">Trichonephila inaurata madagascariensis</name>
    <dbReference type="NCBI Taxonomy" id="2747483"/>
    <lineage>
        <taxon>Eukaryota</taxon>
        <taxon>Metazoa</taxon>
        <taxon>Ecdysozoa</taxon>
        <taxon>Arthropoda</taxon>
        <taxon>Chelicerata</taxon>
        <taxon>Arachnida</taxon>
        <taxon>Araneae</taxon>
        <taxon>Araneomorphae</taxon>
        <taxon>Entelegynae</taxon>
        <taxon>Araneoidea</taxon>
        <taxon>Nephilidae</taxon>
        <taxon>Trichonephila</taxon>
        <taxon>Trichonephila inaurata</taxon>
    </lineage>
</organism>
<dbReference type="Proteomes" id="UP000886998">
    <property type="component" value="Unassembled WGS sequence"/>
</dbReference>
<evidence type="ECO:0000313" key="1">
    <source>
        <dbReference type="EMBL" id="GFY43387.1"/>
    </source>
</evidence>
<dbReference type="EMBL" id="BMAV01003647">
    <property type="protein sequence ID" value="GFY43387.1"/>
    <property type="molecule type" value="Genomic_DNA"/>
</dbReference>
<keyword evidence="2" id="KW-1185">Reference proteome</keyword>
<evidence type="ECO:0000313" key="2">
    <source>
        <dbReference type="Proteomes" id="UP000886998"/>
    </source>
</evidence>
<comment type="caution">
    <text evidence="1">The sequence shown here is derived from an EMBL/GenBank/DDBJ whole genome shotgun (WGS) entry which is preliminary data.</text>
</comment>
<accession>A0A8X6WXW3</accession>
<sequence length="94" mass="10687">MVHTYPRRLCALLRIPAEFTNRCKNCYCQATQQHNEHPTDVVHSKSVRLAVFVLIVSGASDARALPPLIIEHLDDPFLLQIENSQGDLITPWRP</sequence>
<reference evidence="1" key="1">
    <citation type="submission" date="2020-08" db="EMBL/GenBank/DDBJ databases">
        <title>Multicomponent nature underlies the extraordinary mechanical properties of spider dragline silk.</title>
        <authorList>
            <person name="Kono N."/>
            <person name="Nakamura H."/>
            <person name="Mori M."/>
            <person name="Yoshida Y."/>
            <person name="Ohtoshi R."/>
            <person name="Malay A.D."/>
            <person name="Moran D.A.P."/>
            <person name="Tomita M."/>
            <person name="Numata K."/>
            <person name="Arakawa K."/>
        </authorList>
    </citation>
    <scope>NUCLEOTIDE SEQUENCE</scope>
</reference>